<comment type="subcellular location">
    <subcellularLocation>
        <location evidence="1">Nucleus</location>
    </subcellularLocation>
</comment>
<feature type="domain" description="HTH psq-type" evidence="2">
    <location>
        <begin position="23"/>
        <end position="59"/>
    </location>
</feature>
<evidence type="ECO:0000256" key="1">
    <source>
        <dbReference type="ARBA" id="ARBA00004123"/>
    </source>
</evidence>
<evidence type="ECO:0000313" key="4">
    <source>
        <dbReference type="Proteomes" id="UP001159363"/>
    </source>
</evidence>
<dbReference type="InterPro" id="IPR007889">
    <property type="entry name" value="HTH_Psq"/>
</dbReference>
<dbReference type="InterPro" id="IPR009057">
    <property type="entry name" value="Homeodomain-like_sf"/>
</dbReference>
<dbReference type="Pfam" id="PF05225">
    <property type="entry name" value="HTH_psq"/>
    <property type="match status" value="1"/>
</dbReference>
<keyword evidence="4" id="KW-1185">Reference proteome</keyword>
<comment type="caution">
    <text evidence="3">The sequence shown here is derived from an EMBL/GenBank/DDBJ whole genome shotgun (WGS) entry which is preliminary data.</text>
</comment>
<reference evidence="3 4" key="1">
    <citation type="submission" date="2023-02" db="EMBL/GenBank/DDBJ databases">
        <title>LHISI_Scaffold_Assembly.</title>
        <authorList>
            <person name="Stuart O.P."/>
            <person name="Cleave R."/>
            <person name="Magrath M.J.L."/>
            <person name="Mikheyev A.S."/>
        </authorList>
    </citation>
    <scope>NUCLEOTIDE SEQUENCE [LARGE SCALE GENOMIC DNA]</scope>
    <source>
        <strain evidence="3">Daus_M_001</strain>
        <tissue evidence="3">Leg muscle</tissue>
    </source>
</reference>
<sequence>MPRRYKRTLGALKYHDFSEKHVQKAVDHVKQYGMSLREVSEVFGVPKSTIQRRVSGKNTGMYGCYRILSDDDKNALTDGIVETRKWGLPLTTFDIRLLVK</sequence>
<accession>A0ABQ9GZB7</accession>
<organism evidence="3 4">
    <name type="scientific">Dryococelus australis</name>
    <dbReference type="NCBI Taxonomy" id="614101"/>
    <lineage>
        <taxon>Eukaryota</taxon>
        <taxon>Metazoa</taxon>
        <taxon>Ecdysozoa</taxon>
        <taxon>Arthropoda</taxon>
        <taxon>Hexapoda</taxon>
        <taxon>Insecta</taxon>
        <taxon>Pterygota</taxon>
        <taxon>Neoptera</taxon>
        <taxon>Polyneoptera</taxon>
        <taxon>Phasmatodea</taxon>
        <taxon>Verophasmatodea</taxon>
        <taxon>Anareolatae</taxon>
        <taxon>Phasmatidae</taxon>
        <taxon>Eurycanthinae</taxon>
        <taxon>Dryococelus</taxon>
    </lineage>
</organism>
<evidence type="ECO:0000259" key="2">
    <source>
        <dbReference type="Pfam" id="PF05225"/>
    </source>
</evidence>
<gene>
    <name evidence="3" type="ORF">PR048_021767</name>
</gene>
<dbReference type="Proteomes" id="UP001159363">
    <property type="component" value="Chromosome 7"/>
</dbReference>
<evidence type="ECO:0000313" key="3">
    <source>
        <dbReference type="EMBL" id="KAJ8877313.1"/>
    </source>
</evidence>
<dbReference type="Gene3D" id="1.10.10.60">
    <property type="entry name" value="Homeodomain-like"/>
    <property type="match status" value="1"/>
</dbReference>
<name>A0ABQ9GZB7_9NEOP</name>
<proteinExistence type="predicted"/>
<protein>
    <recommendedName>
        <fullName evidence="2">HTH psq-type domain-containing protein</fullName>
    </recommendedName>
</protein>
<dbReference type="SUPFAM" id="SSF46689">
    <property type="entry name" value="Homeodomain-like"/>
    <property type="match status" value="1"/>
</dbReference>
<dbReference type="EMBL" id="JARBHB010000008">
    <property type="protein sequence ID" value="KAJ8877313.1"/>
    <property type="molecule type" value="Genomic_DNA"/>
</dbReference>